<dbReference type="InterPro" id="IPR001849">
    <property type="entry name" value="PH_domain"/>
</dbReference>
<protein>
    <submittedName>
        <fullName evidence="7">RHG21-like protein</fullName>
    </submittedName>
</protein>
<dbReference type="SUPFAM" id="SSF48350">
    <property type="entry name" value="GTPase activation domain, GAP"/>
    <property type="match status" value="1"/>
</dbReference>
<feature type="region of interest" description="Disordered" evidence="3">
    <location>
        <begin position="96"/>
        <end position="191"/>
    </location>
</feature>
<feature type="compositionally biased region" description="Polar residues" evidence="3">
    <location>
        <begin position="1837"/>
        <end position="1848"/>
    </location>
</feature>
<feature type="compositionally biased region" description="Low complexity" evidence="3">
    <location>
        <begin position="1427"/>
        <end position="1443"/>
    </location>
</feature>
<dbReference type="PROSITE" id="PS50238">
    <property type="entry name" value="RHOGAP"/>
    <property type="match status" value="1"/>
</dbReference>
<dbReference type="InterPro" id="IPR008936">
    <property type="entry name" value="Rho_GTPase_activation_prot"/>
</dbReference>
<feature type="compositionally biased region" description="Basic and acidic residues" evidence="3">
    <location>
        <begin position="125"/>
        <end position="134"/>
    </location>
</feature>
<feature type="compositionally biased region" description="Basic and acidic residues" evidence="3">
    <location>
        <begin position="277"/>
        <end position="299"/>
    </location>
</feature>
<dbReference type="InterPro" id="IPR036034">
    <property type="entry name" value="PDZ_sf"/>
</dbReference>
<evidence type="ECO:0000259" key="5">
    <source>
        <dbReference type="PROSITE" id="PS50106"/>
    </source>
</evidence>
<dbReference type="Pfam" id="PF00169">
    <property type="entry name" value="PH"/>
    <property type="match status" value="1"/>
</dbReference>
<dbReference type="SMART" id="SM00233">
    <property type="entry name" value="PH"/>
    <property type="match status" value="1"/>
</dbReference>
<evidence type="ECO:0000256" key="3">
    <source>
        <dbReference type="SAM" id="MobiDB-lite"/>
    </source>
</evidence>
<dbReference type="SUPFAM" id="SSF50729">
    <property type="entry name" value="PH domain-like"/>
    <property type="match status" value="1"/>
</dbReference>
<evidence type="ECO:0000313" key="7">
    <source>
        <dbReference type="EMBL" id="WAQ93624.1"/>
    </source>
</evidence>
<feature type="compositionally biased region" description="Basic and acidic residues" evidence="3">
    <location>
        <begin position="468"/>
        <end position="477"/>
    </location>
</feature>
<dbReference type="InterPro" id="IPR001478">
    <property type="entry name" value="PDZ"/>
</dbReference>
<dbReference type="Pfam" id="PF00620">
    <property type="entry name" value="RhoGAP"/>
    <property type="match status" value="1"/>
</dbReference>
<feature type="compositionally biased region" description="Basic and acidic residues" evidence="3">
    <location>
        <begin position="639"/>
        <end position="651"/>
    </location>
</feature>
<evidence type="ECO:0000256" key="1">
    <source>
        <dbReference type="ARBA" id="ARBA00022468"/>
    </source>
</evidence>
<dbReference type="Gene3D" id="2.30.29.30">
    <property type="entry name" value="Pleckstrin-homology domain (PH domain)/Phosphotyrosine-binding domain (PTB)"/>
    <property type="match status" value="1"/>
</dbReference>
<reference evidence="7" key="1">
    <citation type="submission" date="2022-11" db="EMBL/GenBank/DDBJ databases">
        <title>Centuries of genome instability and evolution in soft-shell clam transmissible cancer (bioRxiv).</title>
        <authorList>
            <person name="Hart S.F.M."/>
            <person name="Yonemitsu M.A."/>
            <person name="Giersch R.M."/>
            <person name="Beal B.F."/>
            <person name="Arriagada G."/>
            <person name="Davis B.W."/>
            <person name="Ostrander E.A."/>
            <person name="Goff S.P."/>
            <person name="Metzger M.J."/>
        </authorList>
    </citation>
    <scope>NUCLEOTIDE SEQUENCE</scope>
    <source>
        <strain evidence="7">MELC-2E11</strain>
        <tissue evidence="7">Siphon/mantle</tissue>
    </source>
</reference>
<feature type="compositionally biased region" description="Polar residues" evidence="3">
    <location>
        <begin position="96"/>
        <end position="124"/>
    </location>
</feature>
<dbReference type="PANTHER" id="PTHR23175:SF23">
    <property type="entry name" value="PDZ DOMAIN-CONTAINING PROTEIN"/>
    <property type="match status" value="1"/>
</dbReference>
<dbReference type="SMART" id="SM00324">
    <property type="entry name" value="RhoGAP"/>
    <property type="match status" value="1"/>
</dbReference>
<feature type="region of interest" description="Disordered" evidence="3">
    <location>
        <begin position="277"/>
        <end position="359"/>
    </location>
</feature>
<keyword evidence="1" id="KW-0343">GTPase activation</keyword>
<dbReference type="Gene3D" id="2.30.42.10">
    <property type="match status" value="1"/>
</dbReference>
<dbReference type="SMART" id="SM00228">
    <property type="entry name" value="PDZ"/>
    <property type="match status" value="1"/>
</dbReference>
<feature type="compositionally biased region" description="Polar residues" evidence="3">
    <location>
        <begin position="1475"/>
        <end position="1489"/>
    </location>
</feature>
<dbReference type="CDD" id="cd01253">
    <property type="entry name" value="PH_ARHGAP21-like"/>
    <property type="match status" value="1"/>
</dbReference>
<feature type="region of interest" description="Disordered" evidence="3">
    <location>
        <begin position="464"/>
        <end position="503"/>
    </location>
</feature>
<dbReference type="InterPro" id="IPR041489">
    <property type="entry name" value="PDZ_6"/>
</dbReference>
<feature type="compositionally biased region" description="Polar residues" evidence="3">
    <location>
        <begin position="679"/>
        <end position="689"/>
    </location>
</feature>
<evidence type="ECO:0000259" key="4">
    <source>
        <dbReference type="PROSITE" id="PS50003"/>
    </source>
</evidence>
<feature type="coiled-coil region" evidence="2">
    <location>
        <begin position="1354"/>
        <end position="1402"/>
    </location>
</feature>
<sequence>MYAWHEFDETEPELEMLEWTALEREYATSEDEDPEDGGPAQRAGLNPGDRIISVNGEPVTGKSYGQVISLIQQTTTDLSILVVPKEEDILQLAYQTSSQSIDSDYGSQSCDRYSRQSSMETASRSSREARDRKVLSTSSLDTNLTVDSAESYRPIDPSRRTLRTSTSYTSGLTVHRDNRDNSNQPEPVTMNKSVFMDRRREFENRSAQENVNPTNSKAYSFGLYFPKKETHVNSAENLAKSVVIRRSRESVLHSTDSQENISKQSTNVTRNVPIEYRHSSSPDTRERYRSTDGMVRDGEVNPGRTGSSVRHSFPDSGLQVWTSPSRHAGDTSSPYGFNHGTPTPDSVINKRESYAGPTTTTTRQYVPVVNESAISKNQKMSASVDSIDPRSNVFHTEQSLRTAYNSNNSHTNEQKQQHQSPSSRTFIVKINGGEDRSMTPTNIQSPQASAHSYGTAFAVTRSPTSAEIEIRQKREPRILVSHRKKQFEERSDTTPPSSITSMAPTHRYKTEIEKFTTFRKFDGIQSRLASFEKTGSNGERSRSRSQTPVSAQPISRVRQMSQERIHSPEPAQSNTQYSPQGTSQSNYSDSAPIRIYVSQGSAKTSGSPIVEIVPMSRGQDARDSRSMEPSSVYSSHGNLESHDQGDGDGQKPVRKASFLSAVNAPYNLPQTGYDGETPVSETPKSSRSYTLGPRDGRDTPTSATPLWRMPSPTREDHETKLHRRTSYLMATAKDRSAATLTMSPGSSPIPLDPNTPATVMSKHKSMRKLKDFFGEKEKREPVSPIQQVTREGSLGVKVDVIDGKRASDRSWRPVWAVLRGHALFLSKERRDPANSNLFAYDEQPISIKACIVDIAHSYTKRKNVFRVKTYNGSEYLLQAEDSEDMLAWIAAIKENNNPDFDSSEVARTELIIRKSQELDTAPQINVSPPQTQKMSKKLSVLSIKQKIPHSPNDSGKESGKESSKSKTWKGKIGKSFKKHMGSSPSPSGRISTVVESAGMFGSSLEDCVPSPNNEFVPLIVDLCIQIVEARGLELTGVYRIPGNKAAVTTLQEEFNKGIDSMNLDHEKWADVNVISSLLKAFFRQLPEPLIPDDLYQPFIDANRLEDPERRMLKLKRLIHELPEHHFETFKHLARHMNKVAQYADINRMEAKNLAIVFGPTLIRKADDNMVAMFTDMSDHCKIIESITMTPLNVHLNPRDIVSSIVEAANRKLRGDVHTTPHLEKRSVSVIEPPTAFSERNIDQEILLRTKRIENTSRSSPNLAAMQRSAEIVKVPAHDTQPDRRMAKSQEYVDREFTDFDYIDSEKENSTAYLTPTTRYFSDESLLDRNDELELSHGTPTGSLSRLSRETINSLRRIEMEARALREREERRQREENKRKLEKQRIEENIRQTQQELEIEDRHSVEDLLNAPQFGLSNSDFTRRPDASQGSRSGTRSSNSGSRYSGRDAGSGGKYFVVKGNSGSSSRSGRPPRQVSVESLSVQSKRTGSLENMADGRSQTSSSRPMAHVRARTGDERSKRESSEIKRRSGGSGFSRNGSMRRGSLDSLIDLLEKRDNRMSWASTDSEEGYDLLTTLTSTFDQKLQTLSNSKLLHSAAIKAARRSMYNSSNSSNSNSTGTSSGESSDVPQHHLPPQVPLAMMSRPPPAIPSDPSNRPYRDPSLHRTPPKPDTKIGLATRFERTTTPNPLYEGHSEPSLNLLARNCNNNSNMNLQSEVTYSVDNAIASGSSTVFRHMPRSESDSRVSSVMVVISSPSVMSADSCGHLATPKFISKPLLSTQTLQPKWESHAPSVTPPTLTKPLEYRPISKSEKTQVNVKLSQCVDKNKMSSEIAKETKDISNVTITKSRSASPPPSNRKRSEKRKRRRHTVGGTADSENIEAISAATSATRLSAWEQLRPMVSHSSNIGPSSSMLTWLRNERLRASNPDIARDSKAAILIVNY</sequence>
<dbReference type="InterPro" id="IPR001605">
    <property type="entry name" value="PH_dom-spectrin-type"/>
</dbReference>
<feature type="compositionally biased region" description="Basic residues" evidence="3">
    <location>
        <begin position="966"/>
        <end position="980"/>
    </location>
</feature>
<feature type="domain" description="PDZ" evidence="5">
    <location>
        <begin position="37"/>
        <end position="86"/>
    </location>
</feature>
<feature type="compositionally biased region" description="Basic residues" evidence="3">
    <location>
        <begin position="1854"/>
        <end position="1867"/>
    </location>
</feature>
<dbReference type="Proteomes" id="UP001164746">
    <property type="component" value="Chromosome 1"/>
</dbReference>
<evidence type="ECO:0000256" key="2">
    <source>
        <dbReference type="SAM" id="Coils"/>
    </source>
</evidence>
<feature type="compositionally biased region" description="Low complexity" evidence="3">
    <location>
        <begin position="1461"/>
        <end position="1472"/>
    </location>
</feature>
<feature type="compositionally biased region" description="Polar residues" evidence="3">
    <location>
        <begin position="570"/>
        <end position="589"/>
    </location>
</feature>
<dbReference type="EMBL" id="CP111012">
    <property type="protein sequence ID" value="WAQ93624.1"/>
    <property type="molecule type" value="Genomic_DNA"/>
</dbReference>
<feature type="domain" description="Rho-GAP" evidence="6">
    <location>
        <begin position="1002"/>
        <end position="1194"/>
    </location>
</feature>
<dbReference type="Pfam" id="PF17820">
    <property type="entry name" value="PDZ_6"/>
    <property type="match status" value="1"/>
</dbReference>
<keyword evidence="2" id="KW-0175">Coiled coil</keyword>
<dbReference type="PROSITE" id="PS50003">
    <property type="entry name" value="PH_DOMAIN"/>
    <property type="match status" value="1"/>
</dbReference>
<feature type="compositionally biased region" description="Polar residues" evidence="3">
    <location>
        <begin position="598"/>
        <end position="607"/>
    </location>
</feature>
<feature type="compositionally biased region" description="Polar residues" evidence="3">
    <location>
        <begin position="181"/>
        <end position="191"/>
    </location>
</feature>
<dbReference type="PRINTS" id="PR00683">
    <property type="entry name" value="SPECTRINPH"/>
</dbReference>
<feature type="region of interest" description="Disordered" evidence="3">
    <location>
        <begin position="1602"/>
        <end position="1673"/>
    </location>
</feature>
<feature type="region of interest" description="Disordered" evidence="3">
    <location>
        <begin position="946"/>
        <end position="989"/>
    </location>
</feature>
<evidence type="ECO:0000313" key="8">
    <source>
        <dbReference type="Proteomes" id="UP001164746"/>
    </source>
</evidence>
<feature type="compositionally biased region" description="Basic and acidic residues" evidence="3">
    <location>
        <begin position="954"/>
        <end position="964"/>
    </location>
</feature>
<feature type="compositionally biased region" description="Polar residues" evidence="3">
    <location>
        <begin position="135"/>
        <end position="148"/>
    </location>
</feature>
<dbReference type="Gene3D" id="1.10.555.10">
    <property type="entry name" value="Rho GTPase activation protein"/>
    <property type="match status" value="1"/>
</dbReference>
<dbReference type="InterPro" id="IPR011993">
    <property type="entry name" value="PH-like_dom_sf"/>
</dbReference>
<feature type="compositionally biased region" description="Low complexity" evidence="3">
    <location>
        <begin position="1606"/>
        <end position="1624"/>
    </location>
</feature>
<name>A0ABY7D8C2_MYAAR</name>
<feature type="domain" description="PH" evidence="4">
    <location>
        <begin position="787"/>
        <end position="897"/>
    </location>
</feature>
<accession>A0ABY7D8C2</accession>
<feature type="compositionally biased region" description="Polar residues" evidence="3">
    <location>
        <begin position="319"/>
        <end position="346"/>
    </location>
</feature>
<feature type="compositionally biased region" description="Basic and acidic residues" evidence="3">
    <location>
        <begin position="1655"/>
        <end position="1670"/>
    </location>
</feature>
<feature type="compositionally biased region" description="Polar residues" evidence="3">
    <location>
        <begin position="533"/>
        <end position="560"/>
    </location>
</feature>
<feature type="region of interest" description="Disordered" evidence="3">
    <location>
        <begin position="1412"/>
        <end position="1541"/>
    </location>
</feature>
<proteinExistence type="predicted"/>
<feature type="region of interest" description="Disordered" evidence="3">
    <location>
        <begin position="1832"/>
        <end position="1873"/>
    </location>
</feature>
<dbReference type="InterPro" id="IPR000198">
    <property type="entry name" value="RhoGAP_dom"/>
</dbReference>
<dbReference type="SUPFAM" id="SSF50156">
    <property type="entry name" value="PDZ domain-like"/>
    <property type="match status" value="1"/>
</dbReference>
<feature type="region of interest" description="Disordered" evidence="3">
    <location>
        <begin position="24"/>
        <end position="57"/>
    </location>
</feature>
<evidence type="ECO:0000259" key="6">
    <source>
        <dbReference type="PROSITE" id="PS50238"/>
    </source>
</evidence>
<dbReference type="PROSITE" id="PS50106">
    <property type="entry name" value="PDZ"/>
    <property type="match status" value="1"/>
</dbReference>
<feature type="region of interest" description="Disordered" evidence="3">
    <location>
        <begin position="665"/>
        <end position="720"/>
    </location>
</feature>
<feature type="region of interest" description="Disordered" evidence="3">
    <location>
        <begin position="532"/>
        <end position="652"/>
    </location>
</feature>
<organism evidence="7 8">
    <name type="scientific">Mya arenaria</name>
    <name type="common">Soft-shell clam</name>
    <dbReference type="NCBI Taxonomy" id="6604"/>
    <lineage>
        <taxon>Eukaryota</taxon>
        <taxon>Metazoa</taxon>
        <taxon>Spiralia</taxon>
        <taxon>Lophotrochozoa</taxon>
        <taxon>Mollusca</taxon>
        <taxon>Bivalvia</taxon>
        <taxon>Autobranchia</taxon>
        <taxon>Heteroconchia</taxon>
        <taxon>Euheterodonta</taxon>
        <taxon>Imparidentia</taxon>
        <taxon>Neoheterodontei</taxon>
        <taxon>Myida</taxon>
        <taxon>Myoidea</taxon>
        <taxon>Myidae</taxon>
        <taxon>Mya</taxon>
    </lineage>
</organism>
<feature type="compositionally biased region" description="Basic and acidic residues" evidence="3">
    <location>
        <begin position="1511"/>
        <end position="1526"/>
    </location>
</feature>
<gene>
    <name evidence="7" type="ORF">MAR_006095</name>
</gene>
<feature type="compositionally biased region" description="Polar residues" evidence="3">
    <location>
        <begin position="493"/>
        <end position="503"/>
    </location>
</feature>
<dbReference type="PANTHER" id="PTHR23175">
    <property type="entry name" value="PDZ DOMAIN-CONTAINING PROTEIN"/>
    <property type="match status" value="1"/>
</dbReference>
<feature type="compositionally biased region" description="Polar residues" evidence="3">
    <location>
        <begin position="627"/>
        <end position="638"/>
    </location>
</feature>
<keyword evidence="8" id="KW-1185">Reference proteome</keyword>